<keyword evidence="2" id="KW-1185">Reference proteome</keyword>
<dbReference type="HOGENOM" id="CLU_586308_0_0_6"/>
<dbReference type="OrthoDB" id="179386at2"/>
<sequence>MKIRFIALTKKGYNTIARLFAPSFGEIMDKIINSRLSVSSRTTTQKALRLNLDEKKYGTIVEIGAGQEVARHFFLAGAAAGTIAKTMSAYDMKFSDAIYGVQEDRRYVSKGRVEAMMEQEFDLVVDRVGETRSKSSRYFSYAATVAAKSFNRKNECHAWCGVRVQMYPGAKPSTITVHVRMLDDNAEAQQQALGVLGVNLIYGAYHYFENPKQIIDSLTDGMKANRIEIDSINFEGPYFEDADNRIKNIHLIRSWKTRAVMFKPDGSVGIPAEMLYKKNILTIRGSFRPVTNLNVDMIEQGQNSFSELPGVNPSNTIAIAEISLNDAHGNDAKVPESDIVARVQLLNSLGYNVMVSDYTRYFSLRAYFRQFTQLQIGIVMGMVNVKQIFDEKFYRGVEGGILEGFGKLFPDNTRIFIYPEMNEDGQLTEFTDVKVPDHLRFLYRHLLENGFLHGIECSDPKLFNIYSREILKQISSGQGDWQKDLPVGVAEEIIKNKFFGHRG</sequence>
<proteinExistence type="predicted"/>
<evidence type="ECO:0000313" key="1">
    <source>
        <dbReference type="EMBL" id="AGH43139.1"/>
    </source>
</evidence>
<evidence type="ECO:0008006" key="3">
    <source>
        <dbReference type="Google" id="ProtNLM"/>
    </source>
</evidence>
<dbReference type="Proteomes" id="UP000011864">
    <property type="component" value="Chromosome"/>
</dbReference>
<dbReference type="STRING" id="1129794.C427_1030"/>
<dbReference type="AlphaFoldDB" id="K6ZSF1"/>
<organism evidence="1 2">
    <name type="scientific">Paraglaciecola psychrophila 170</name>
    <dbReference type="NCBI Taxonomy" id="1129794"/>
    <lineage>
        <taxon>Bacteria</taxon>
        <taxon>Pseudomonadati</taxon>
        <taxon>Pseudomonadota</taxon>
        <taxon>Gammaproteobacteria</taxon>
        <taxon>Alteromonadales</taxon>
        <taxon>Alteromonadaceae</taxon>
        <taxon>Paraglaciecola</taxon>
    </lineage>
</organism>
<accession>K6ZSF1</accession>
<reference evidence="1 2" key="1">
    <citation type="journal article" date="2013" name="Genome Announc.">
        <title>Complete Genome Sequence of Glaciecola psychrophila Strain 170T.</title>
        <authorList>
            <person name="Yin J."/>
            <person name="Chen J."/>
            <person name="Liu G."/>
            <person name="Yu Y."/>
            <person name="Song L."/>
            <person name="Wang X."/>
            <person name="Qu X."/>
        </authorList>
    </citation>
    <scope>NUCLEOTIDE SEQUENCE [LARGE SCALE GENOMIC DNA]</scope>
    <source>
        <strain evidence="1 2">170</strain>
    </source>
</reference>
<name>K6ZSF1_9ALTE</name>
<dbReference type="eggNOG" id="COG1057">
    <property type="taxonomic scope" value="Bacteria"/>
</dbReference>
<dbReference type="PATRIC" id="fig|1129794.4.peg.1017"/>
<dbReference type="SUPFAM" id="SSF52374">
    <property type="entry name" value="Nucleotidylyl transferase"/>
    <property type="match status" value="1"/>
</dbReference>
<protein>
    <recommendedName>
        <fullName evidence="3">Nicotinate-nucleotide adenylyltransferase</fullName>
    </recommendedName>
</protein>
<evidence type="ECO:0000313" key="2">
    <source>
        <dbReference type="Proteomes" id="UP000011864"/>
    </source>
</evidence>
<dbReference type="KEGG" id="gps:C427_1030"/>
<gene>
    <name evidence="1" type="ORF">C427_1030</name>
</gene>
<dbReference type="EMBL" id="CP003837">
    <property type="protein sequence ID" value="AGH43139.1"/>
    <property type="molecule type" value="Genomic_DNA"/>
</dbReference>